<evidence type="ECO:0000313" key="1">
    <source>
        <dbReference type="EMBL" id="MCI75264.1"/>
    </source>
</evidence>
<organism evidence="1 2">
    <name type="scientific">Trifolium medium</name>
    <dbReference type="NCBI Taxonomy" id="97028"/>
    <lineage>
        <taxon>Eukaryota</taxon>
        <taxon>Viridiplantae</taxon>
        <taxon>Streptophyta</taxon>
        <taxon>Embryophyta</taxon>
        <taxon>Tracheophyta</taxon>
        <taxon>Spermatophyta</taxon>
        <taxon>Magnoliopsida</taxon>
        <taxon>eudicotyledons</taxon>
        <taxon>Gunneridae</taxon>
        <taxon>Pentapetalae</taxon>
        <taxon>rosids</taxon>
        <taxon>fabids</taxon>
        <taxon>Fabales</taxon>
        <taxon>Fabaceae</taxon>
        <taxon>Papilionoideae</taxon>
        <taxon>50 kb inversion clade</taxon>
        <taxon>NPAAA clade</taxon>
        <taxon>Hologalegina</taxon>
        <taxon>IRL clade</taxon>
        <taxon>Trifolieae</taxon>
        <taxon>Trifolium</taxon>
    </lineage>
</organism>
<dbReference type="EMBL" id="LXQA010878506">
    <property type="protein sequence ID" value="MCI75264.1"/>
    <property type="molecule type" value="Genomic_DNA"/>
</dbReference>
<comment type="caution">
    <text evidence="1">The sequence shown here is derived from an EMBL/GenBank/DDBJ whole genome shotgun (WGS) entry which is preliminary data.</text>
</comment>
<dbReference type="Proteomes" id="UP000265520">
    <property type="component" value="Unassembled WGS sequence"/>
</dbReference>
<name>A0A392URL1_9FABA</name>
<reference evidence="1 2" key="1">
    <citation type="journal article" date="2018" name="Front. Plant Sci.">
        <title>Red Clover (Trifolium pratense) and Zigzag Clover (T. medium) - A Picture of Genomic Similarities and Differences.</title>
        <authorList>
            <person name="Dluhosova J."/>
            <person name="Istvanek J."/>
            <person name="Nedelnik J."/>
            <person name="Repkova J."/>
        </authorList>
    </citation>
    <scope>NUCLEOTIDE SEQUENCE [LARGE SCALE GENOMIC DNA]</scope>
    <source>
        <strain evidence="2">cv. 10/8</strain>
        <tissue evidence="1">Leaf</tissue>
    </source>
</reference>
<dbReference type="AlphaFoldDB" id="A0A392URL1"/>
<sequence length="42" mass="4691">QSRRALRQDLKPTASSRIEPVPCAVQSARRAKDRNQPVSCIT</sequence>
<feature type="non-terminal residue" evidence="1">
    <location>
        <position position="1"/>
    </location>
</feature>
<protein>
    <submittedName>
        <fullName evidence="1">Uncharacterized protein</fullName>
    </submittedName>
</protein>
<keyword evidence="2" id="KW-1185">Reference proteome</keyword>
<accession>A0A392URL1</accession>
<evidence type="ECO:0000313" key="2">
    <source>
        <dbReference type="Proteomes" id="UP000265520"/>
    </source>
</evidence>
<proteinExistence type="predicted"/>